<organism evidence="1 2">
    <name type="scientific">Caballeronia calidae</name>
    <dbReference type="NCBI Taxonomy" id="1777139"/>
    <lineage>
        <taxon>Bacteria</taxon>
        <taxon>Pseudomonadati</taxon>
        <taxon>Pseudomonadota</taxon>
        <taxon>Betaproteobacteria</taxon>
        <taxon>Burkholderiales</taxon>
        <taxon>Burkholderiaceae</taxon>
        <taxon>Caballeronia</taxon>
    </lineage>
</organism>
<comment type="caution">
    <text evidence="1">The sequence shown here is derived from an EMBL/GenBank/DDBJ whole genome shotgun (WGS) entry which is preliminary data.</text>
</comment>
<proteinExistence type="predicted"/>
<name>A0A158EIC4_9BURK</name>
<dbReference type="AlphaFoldDB" id="A0A158EIC4"/>
<gene>
    <name evidence="1" type="ORF">AWB78_08166</name>
</gene>
<reference evidence="1" key="1">
    <citation type="submission" date="2016-01" db="EMBL/GenBank/DDBJ databases">
        <authorList>
            <person name="Peeters C."/>
        </authorList>
    </citation>
    <scope>NUCLEOTIDE SEQUENCE</scope>
    <source>
        <strain evidence="1">LMG 29321</strain>
    </source>
</reference>
<evidence type="ECO:0008006" key="3">
    <source>
        <dbReference type="Google" id="ProtNLM"/>
    </source>
</evidence>
<sequence length="141" mass="15567">MASKKKQDAVTVTEYFDAQVALRQITLQQLSKDIGGVLKPNMLSMIRQGHTKIPLQHIGPIARALCVDALFLLKMAMNEYQPENWKAIQDIMGSQPVLTRNEIALLKAIREANPNNPKLNTEADEKEFAAVVAALNGDNNG</sequence>
<dbReference type="OrthoDB" id="9182717at2"/>
<protein>
    <recommendedName>
        <fullName evidence="3">XRE family transcriptional regulator</fullName>
    </recommendedName>
</protein>
<accession>A0A158EIC4</accession>
<dbReference type="Proteomes" id="UP000071859">
    <property type="component" value="Unassembled WGS sequence"/>
</dbReference>
<evidence type="ECO:0000313" key="2">
    <source>
        <dbReference type="Proteomes" id="UP000071859"/>
    </source>
</evidence>
<dbReference type="RefSeq" id="WP_062612527.1">
    <property type="nucleotide sequence ID" value="NZ_FCOX02000125.1"/>
</dbReference>
<keyword evidence="2" id="KW-1185">Reference proteome</keyword>
<dbReference type="EMBL" id="FCOX02000125">
    <property type="protein sequence ID" value="SAL06639.1"/>
    <property type="molecule type" value="Genomic_DNA"/>
</dbReference>
<evidence type="ECO:0000313" key="1">
    <source>
        <dbReference type="EMBL" id="SAL06639.1"/>
    </source>
</evidence>